<evidence type="ECO:0000313" key="3">
    <source>
        <dbReference type="EMBL" id="MBE1595396.1"/>
    </source>
</evidence>
<dbReference type="Pfam" id="PF19853">
    <property type="entry name" value="DUF6328"/>
    <property type="match status" value="1"/>
</dbReference>
<dbReference type="OrthoDB" id="3625784at2"/>
<reference evidence="3 4" key="1">
    <citation type="submission" date="2020-10" db="EMBL/GenBank/DDBJ databases">
        <title>Sequencing the genomes of 1000 actinobacteria strains.</title>
        <authorList>
            <person name="Klenk H.-P."/>
        </authorList>
    </citation>
    <scope>NUCLEOTIDE SEQUENCE [LARGE SCALE GENOMIC DNA]</scope>
    <source>
        <strain evidence="3 4">DSM 41803</strain>
    </source>
</reference>
<feature type="region of interest" description="Disordered" evidence="1">
    <location>
        <begin position="158"/>
        <end position="195"/>
    </location>
</feature>
<evidence type="ECO:0000256" key="2">
    <source>
        <dbReference type="SAM" id="Phobius"/>
    </source>
</evidence>
<feature type="compositionally biased region" description="Pro residues" evidence="1">
    <location>
        <begin position="164"/>
        <end position="180"/>
    </location>
</feature>
<feature type="transmembrane region" description="Helical" evidence="2">
    <location>
        <begin position="61"/>
        <end position="83"/>
    </location>
</feature>
<keyword evidence="4" id="KW-1185">Reference proteome</keyword>
<gene>
    <name evidence="3" type="ORF">H4687_001525</name>
</gene>
<feature type="transmembrane region" description="Helical" evidence="2">
    <location>
        <begin position="103"/>
        <end position="123"/>
    </location>
</feature>
<dbReference type="GeneID" id="86826121"/>
<dbReference type="InterPro" id="IPR046291">
    <property type="entry name" value="DUF6328"/>
</dbReference>
<keyword evidence="2" id="KW-0472">Membrane</keyword>
<comment type="caution">
    <text evidence="3">The sequence shown here is derived from an EMBL/GenBank/DDBJ whole genome shotgun (WGS) entry which is preliminary data.</text>
</comment>
<organism evidence="3 4">
    <name type="scientific">Streptomyces stelliscabiei</name>
    <dbReference type="NCBI Taxonomy" id="146820"/>
    <lineage>
        <taxon>Bacteria</taxon>
        <taxon>Bacillati</taxon>
        <taxon>Actinomycetota</taxon>
        <taxon>Actinomycetes</taxon>
        <taxon>Kitasatosporales</taxon>
        <taxon>Streptomycetaceae</taxon>
        <taxon>Streptomyces</taxon>
    </lineage>
</organism>
<dbReference type="RefSeq" id="WP_046917586.1">
    <property type="nucleotide sequence ID" value="NZ_JADBGF010000001.1"/>
</dbReference>
<evidence type="ECO:0000313" key="4">
    <source>
        <dbReference type="Proteomes" id="UP000629287"/>
    </source>
</evidence>
<evidence type="ECO:0000256" key="1">
    <source>
        <dbReference type="SAM" id="MobiDB-lite"/>
    </source>
</evidence>
<feature type="transmembrane region" description="Helical" evidence="2">
    <location>
        <begin position="29"/>
        <end position="49"/>
    </location>
</feature>
<dbReference type="Proteomes" id="UP000629287">
    <property type="component" value="Unassembled WGS sequence"/>
</dbReference>
<keyword evidence="2" id="KW-1133">Transmembrane helix</keyword>
<feature type="transmembrane region" description="Helical" evidence="2">
    <location>
        <begin position="129"/>
        <end position="150"/>
    </location>
</feature>
<protein>
    <submittedName>
        <fullName evidence="3">Uncharacterized protein</fullName>
    </submittedName>
</protein>
<dbReference type="AlphaFoldDB" id="A0A8I0P345"/>
<accession>A0A8I0P345</accession>
<dbReference type="EMBL" id="JADBGF010000001">
    <property type="protein sequence ID" value="MBE1595396.1"/>
    <property type="molecule type" value="Genomic_DNA"/>
</dbReference>
<sequence>MAEQPTRPARNETPLERADRNFSELLQELRVTQTGVQILFAFLLTLAFTPRFSDLDTFQRVTYVTTLLLAVLAATLFTAPAALHRSLFQQNAKPAIVRVSSRLATAGLIVLMPAFTGSVLLVVDVTLSRTAGIAAGSGTLLACLLLWGLLPKLVGRASGRDTTPPSPLPPPAPLPPPSPPVEDDSPVRSPADHLR</sequence>
<keyword evidence="2" id="KW-0812">Transmembrane</keyword>
<proteinExistence type="predicted"/>
<name>A0A8I0P345_9ACTN</name>